<dbReference type="Gene3D" id="1.20.900.10">
    <property type="entry name" value="Dbl homology (DH) domain"/>
    <property type="match status" value="1"/>
</dbReference>
<dbReference type="AlphaFoldDB" id="A0A9P0JVC0"/>
<dbReference type="SUPFAM" id="SSF48065">
    <property type="entry name" value="DBL homology domain (DH-domain)"/>
    <property type="match status" value="1"/>
</dbReference>
<proteinExistence type="predicted"/>
<gene>
    <name evidence="4" type="ORF">ACAOBT_LOCUS4439</name>
</gene>
<keyword evidence="5" id="KW-1185">Reference proteome</keyword>
<dbReference type="GO" id="GO:0005737">
    <property type="term" value="C:cytoplasm"/>
    <property type="evidence" value="ECO:0007669"/>
    <property type="project" value="TreeGrafter"/>
</dbReference>
<dbReference type="Pfam" id="PF00621">
    <property type="entry name" value="RhoGEF"/>
    <property type="match status" value="1"/>
</dbReference>
<sequence>MHSLRRSCSLESLQTLGNDETDVAGVSNRTRWINDGSENGPQAAASMDLQQNTNDDKGRRFVRKNSKTYSKSWRGRQPKCLQEKHKYFTVSQGNTSSVTEAVKEYEARYLKDLDTDAARQEREYIEAFDAMIQAKQEVRRRKPLKSFIDAANEGNTELYRRSLIERIDSELEKMRLDGFIDDNEEVPALEDKVMTTSPSETSTDESWVYQNENLTEALYDDLETGSSFVEAYNDDGRELIIAEVVIERKAVNFKDQVSLDEAIRENMHDSELILIKNDKDYDVVEKAIRSLPSLFNTEPHSNRSTVYSTASESVMDDDDDVFTDNEDKNVDEGFSSRRETYCDPKGNVRIERVGSLGSSEEKAATLKRKNSLTPIIMLDHIADEIKSTERKYLSDLAKIIDDYKRVLLLCTPETQHYELKFLFGNVEEIREYQYSFLLDLEDCVDATDIVRAFVDHEALFTKYPSYLRNKPKADRVLRTFSHIIKMF</sequence>
<accession>A0A9P0JVC0</accession>
<evidence type="ECO:0000256" key="1">
    <source>
        <dbReference type="ARBA" id="ARBA00022658"/>
    </source>
</evidence>
<dbReference type="PANTHER" id="PTHR22826">
    <property type="entry name" value="RHO GUANINE EXCHANGE FACTOR-RELATED"/>
    <property type="match status" value="1"/>
</dbReference>
<dbReference type="PROSITE" id="PS50010">
    <property type="entry name" value="DH_2"/>
    <property type="match status" value="1"/>
</dbReference>
<evidence type="ECO:0000256" key="2">
    <source>
        <dbReference type="SAM" id="MobiDB-lite"/>
    </source>
</evidence>
<dbReference type="OrthoDB" id="6152532at2759"/>
<dbReference type="Proteomes" id="UP001152888">
    <property type="component" value="Unassembled WGS sequence"/>
</dbReference>
<reference evidence="4" key="1">
    <citation type="submission" date="2022-03" db="EMBL/GenBank/DDBJ databases">
        <authorList>
            <person name="Sayadi A."/>
        </authorList>
    </citation>
    <scope>NUCLEOTIDE SEQUENCE</scope>
</reference>
<feature type="region of interest" description="Disordered" evidence="2">
    <location>
        <begin position="35"/>
        <end position="56"/>
    </location>
</feature>
<organism evidence="4 5">
    <name type="scientific">Acanthoscelides obtectus</name>
    <name type="common">Bean weevil</name>
    <name type="synonym">Bruchus obtectus</name>
    <dbReference type="NCBI Taxonomy" id="200917"/>
    <lineage>
        <taxon>Eukaryota</taxon>
        <taxon>Metazoa</taxon>
        <taxon>Ecdysozoa</taxon>
        <taxon>Arthropoda</taxon>
        <taxon>Hexapoda</taxon>
        <taxon>Insecta</taxon>
        <taxon>Pterygota</taxon>
        <taxon>Neoptera</taxon>
        <taxon>Endopterygota</taxon>
        <taxon>Coleoptera</taxon>
        <taxon>Polyphaga</taxon>
        <taxon>Cucujiformia</taxon>
        <taxon>Chrysomeloidea</taxon>
        <taxon>Chrysomelidae</taxon>
        <taxon>Bruchinae</taxon>
        <taxon>Bruchini</taxon>
        <taxon>Acanthoscelides</taxon>
    </lineage>
</organism>
<dbReference type="InterPro" id="IPR035899">
    <property type="entry name" value="DBL_dom_sf"/>
</dbReference>
<evidence type="ECO:0000259" key="3">
    <source>
        <dbReference type="PROSITE" id="PS50010"/>
    </source>
</evidence>
<keyword evidence="1" id="KW-0344">Guanine-nucleotide releasing factor</keyword>
<evidence type="ECO:0000313" key="4">
    <source>
        <dbReference type="EMBL" id="CAH1961992.1"/>
    </source>
</evidence>
<dbReference type="InterPro" id="IPR000219">
    <property type="entry name" value="DH_dom"/>
</dbReference>
<name>A0A9P0JVC0_ACAOB</name>
<protein>
    <recommendedName>
        <fullName evidence="3">DH domain-containing protein</fullName>
    </recommendedName>
</protein>
<comment type="caution">
    <text evidence="4">The sequence shown here is derived from an EMBL/GenBank/DDBJ whole genome shotgun (WGS) entry which is preliminary data.</text>
</comment>
<evidence type="ECO:0000313" key="5">
    <source>
        <dbReference type="Proteomes" id="UP001152888"/>
    </source>
</evidence>
<dbReference type="InterPro" id="IPR051336">
    <property type="entry name" value="RhoGEF_Guanine_NuclExch_SF"/>
</dbReference>
<dbReference type="GO" id="GO:0005085">
    <property type="term" value="F:guanyl-nucleotide exchange factor activity"/>
    <property type="evidence" value="ECO:0007669"/>
    <property type="project" value="UniProtKB-KW"/>
</dbReference>
<feature type="domain" description="DH" evidence="3">
    <location>
        <begin position="377"/>
        <end position="487"/>
    </location>
</feature>
<dbReference type="EMBL" id="CAKOFQ010006698">
    <property type="protein sequence ID" value="CAH1961992.1"/>
    <property type="molecule type" value="Genomic_DNA"/>
</dbReference>